<proteinExistence type="inferred from homology"/>
<dbReference type="SUPFAM" id="SSF51197">
    <property type="entry name" value="Clavaminate synthase-like"/>
    <property type="match status" value="1"/>
</dbReference>
<dbReference type="Gene3D" id="2.60.120.330">
    <property type="entry name" value="B-lactam Antibiotic, Isopenicillin N Synthase, Chain"/>
    <property type="match status" value="1"/>
</dbReference>
<dbReference type="GO" id="GO:0046872">
    <property type="term" value="F:metal ion binding"/>
    <property type="evidence" value="ECO:0007669"/>
    <property type="project" value="UniProtKB-KW"/>
</dbReference>
<accession>A0AB39SQF4</accession>
<feature type="domain" description="Fe2OG dioxygenase" evidence="4">
    <location>
        <begin position="145"/>
        <end position="255"/>
    </location>
</feature>
<dbReference type="Pfam" id="PF03171">
    <property type="entry name" value="2OG-FeII_Oxy"/>
    <property type="match status" value="1"/>
</dbReference>
<dbReference type="GO" id="GO:0017000">
    <property type="term" value="P:antibiotic biosynthetic process"/>
    <property type="evidence" value="ECO:0007669"/>
    <property type="project" value="UniProtKB-KW"/>
</dbReference>
<dbReference type="InterPro" id="IPR027443">
    <property type="entry name" value="IPNS-like_sf"/>
</dbReference>
<keyword evidence="3" id="KW-0479">Metal-binding</keyword>
<evidence type="ECO:0000313" key="5">
    <source>
        <dbReference type="EMBL" id="XDQ69116.1"/>
    </source>
</evidence>
<name>A0AB39SQF4_9ACTN</name>
<reference evidence="5" key="1">
    <citation type="submission" date="2024-07" db="EMBL/GenBank/DDBJ databases">
        <authorList>
            <person name="Yu S.T."/>
        </authorList>
    </citation>
    <scope>NUCLEOTIDE SEQUENCE</scope>
    <source>
        <strain evidence="5">R44</strain>
    </source>
</reference>
<dbReference type="InterPro" id="IPR050231">
    <property type="entry name" value="Iron_ascorbate_oxido_reductase"/>
</dbReference>
<keyword evidence="3" id="KW-0560">Oxidoreductase</keyword>
<sequence>MRRAAETIGIIQVVGHGVPPEVIAEFNDGFGRILDLPREQKEQLTSPTGHPFRGWRQWPDDFGRLELERFSIAQYDDTEAALAAGLSPEHATLYEHANVWPPQEPGVRAAARRYHDAFLDVARRVVGLYARVLDVPAQTVPLGDDAYTTLIVNNYPTWPHGADSADTSDEEKLLLLEHADSSVVTVLHQEGDYAGLQGQRPDGTWIPVPIRPGALQIFTGTLLANWTDGRLRPGRHRVVAGGAVTRRSSGLFAHPSLDTVVEPLAAFADPDGSDFEPVSVWESANGHVEEYLRVFGRPEQVAAWRENRPFVAEVTA</sequence>
<dbReference type="EMBL" id="CP163444">
    <property type="protein sequence ID" value="XDQ69116.1"/>
    <property type="molecule type" value="Genomic_DNA"/>
</dbReference>
<dbReference type="PROSITE" id="PS51471">
    <property type="entry name" value="FE2OG_OXY"/>
    <property type="match status" value="1"/>
</dbReference>
<keyword evidence="2" id="KW-0045">Antibiotic biosynthesis</keyword>
<evidence type="ECO:0000256" key="2">
    <source>
        <dbReference type="ARBA" id="ARBA00023194"/>
    </source>
</evidence>
<dbReference type="InterPro" id="IPR005123">
    <property type="entry name" value="Oxoglu/Fe-dep_dioxygenase_dom"/>
</dbReference>
<comment type="similarity">
    <text evidence="3">Belongs to the iron/ascorbate-dependent oxidoreductase family.</text>
</comment>
<dbReference type="RefSeq" id="WP_369141859.1">
    <property type="nucleotide sequence ID" value="NZ_CP163444.1"/>
</dbReference>
<evidence type="ECO:0000256" key="3">
    <source>
        <dbReference type="RuleBase" id="RU003682"/>
    </source>
</evidence>
<evidence type="ECO:0000256" key="1">
    <source>
        <dbReference type="ARBA" id="ARBA00004792"/>
    </source>
</evidence>
<protein>
    <submittedName>
        <fullName evidence="5">2OG-Fe(II) oxygenase family protein</fullName>
    </submittedName>
</protein>
<dbReference type="InterPro" id="IPR026992">
    <property type="entry name" value="DIOX_N"/>
</dbReference>
<dbReference type="GO" id="GO:0016491">
    <property type="term" value="F:oxidoreductase activity"/>
    <property type="evidence" value="ECO:0007669"/>
    <property type="project" value="UniProtKB-KW"/>
</dbReference>
<organism evidence="5">
    <name type="scientific">Streptomyces sp. R44</name>
    <dbReference type="NCBI Taxonomy" id="3238633"/>
    <lineage>
        <taxon>Bacteria</taxon>
        <taxon>Bacillati</taxon>
        <taxon>Actinomycetota</taxon>
        <taxon>Actinomycetes</taxon>
        <taxon>Kitasatosporales</taxon>
        <taxon>Streptomycetaceae</taxon>
        <taxon>Streptomyces</taxon>
    </lineage>
</organism>
<comment type="pathway">
    <text evidence="1">Antibiotic biosynthesis.</text>
</comment>
<dbReference type="Pfam" id="PF14226">
    <property type="entry name" value="DIOX_N"/>
    <property type="match status" value="1"/>
</dbReference>
<dbReference type="AlphaFoldDB" id="A0AB39SQF4"/>
<dbReference type="PANTHER" id="PTHR47990">
    <property type="entry name" value="2-OXOGLUTARATE (2OG) AND FE(II)-DEPENDENT OXYGENASE SUPERFAMILY PROTEIN-RELATED"/>
    <property type="match status" value="1"/>
</dbReference>
<dbReference type="InterPro" id="IPR044861">
    <property type="entry name" value="IPNS-like_FE2OG_OXY"/>
</dbReference>
<evidence type="ECO:0000259" key="4">
    <source>
        <dbReference type="PROSITE" id="PS51471"/>
    </source>
</evidence>
<keyword evidence="3" id="KW-0408">Iron</keyword>
<gene>
    <name evidence="5" type="ORF">AB5J54_00510</name>
</gene>